<evidence type="ECO:0000313" key="4">
    <source>
        <dbReference type="EMBL" id="KAJ8447821.1"/>
    </source>
</evidence>
<dbReference type="Proteomes" id="UP001153076">
    <property type="component" value="Unassembled WGS sequence"/>
</dbReference>
<evidence type="ECO:0000313" key="5">
    <source>
        <dbReference type="Proteomes" id="UP001153076"/>
    </source>
</evidence>
<name>A0A9Q1KNI7_9CARY</name>
<keyword evidence="1" id="KW-0862">Zinc</keyword>
<sequence>MGFDESDVSEDAGGGGKSLSTSDVSCSICLEPVIDNGDRSWAKLQCGHEFHLDCIGSAFNTKGAMQCPNCRKIEKGQWLFATSSHSVTEISFEDWPQDEDLYDLGYSEMCLGHAVEFVGWCPQMSFGVQWCPITAFPQLPSSFEDGEFPSTAYHDPLGEHAVFAEHTAVPSSTHPCPYLSYYGPIHSLSSSSVGSVAGGSNFSSHWGGPSGSSEMPTFSVTAMDPHYHNWEHHSLSFLASGTRLGGPDQPSAPSVTQRSSRANSDSPRSGSFIDPSILSHSSSAHFASSAPYPGSVARARDRDRDRAQALQAYFQPPSASPPMHAPVMISTSRTNGHLGLSQVGPLLTSSNETASFCVFPTATSSRNYPEIENPMTSQFQTWERDRPTNFLLNPREGDSSWGPRGGFHPPTGGSGGFRQWHWSSQNRS</sequence>
<dbReference type="PANTHER" id="PTHR46798">
    <property type="entry name" value="OS09G0511500 PROTEIN"/>
    <property type="match status" value="1"/>
</dbReference>
<feature type="domain" description="RING-type" evidence="3">
    <location>
        <begin position="26"/>
        <end position="71"/>
    </location>
</feature>
<feature type="region of interest" description="Disordered" evidence="2">
    <location>
        <begin position="1"/>
        <end position="23"/>
    </location>
</feature>
<reference evidence="4" key="1">
    <citation type="submission" date="2022-04" db="EMBL/GenBank/DDBJ databases">
        <title>Carnegiea gigantea Genome sequencing and assembly v2.</title>
        <authorList>
            <person name="Copetti D."/>
            <person name="Sanderson M.J."/>
            <person name="Burquez A."/>
            <person name="Wojciechowski M.F."/>
        </authorList>
    </citation>
    <scope>NUCLEOTIDE SEQUENCE</scope>
    <source>
        <strain evidence="4">SGP5-SGP5p</strain>
        <tissue evidence="4">Aerial part</tissue>
    </source>
</reference>
<dbReference type="SMART" id="SM00184">
    <property type="entry name" value="RING"/>
    <property type="match status" value="1"/>
</dbReference>
<feature type="region of interest" description="Disordered" evidence="2">
    <location>
        <begin position="391"/>
        <end position="428"/>
    </location>
</feature>
<organism evidence="4 5">
    <name type="scientific">Carnegiea gigantea</name>
    <dbReference type="NCBI Taxonomy" id="171969"/>
    <lineage>
        <taxon>Eukaryota</taxon>
        <taxon>Viridiplantae</taxon>
        <taxon>Streptophyta</taxon>
        <taxon>Embryophyta</taxon>
        <taxon>Tracheophyta</taxon>
        <taxon>Spermatophyta</taxon>
        <taxon>Magnoliopsida</taxon>
        <taxon>eudicotyledons</taxon>
        <taxon>Gunneridae</taxon>
        <taxon>Pentapetalae</taxon>
        <taxon>Caryophyllales</taxon>
        <taxon>Cactineae</taxon>
        <taxon>Cactaceae</taxon>
        <taxon>Cactoideae</taxon>
        <taxon>Echinocereeae</taxon>
        <taxon>Carnegiea</taxon>
    </lineage>
</organism>
<keyword evidence="1" id="KW-0863">Zinc-finger</keyword>
<keyword evidence="1" id="KW-0479">Metal-binding</keyword>
<accession>A0A9Q1KNI7</accession>
<dbReference type="AlphaFoldDB" id="A0A9Q1KNI7"/>
<dbReference type="PANTHER" id="PTHR46798:SF3">
    <property type="entry name" value="RING FINGER FAMILY PROTEIN"/>
    <property type="match status" value="1"/>
</dbReference>
<dbReference type="GO" id="GO:0008270">
    <property type="term" value="F:zinc ion binding"/>
    <property type="evidence" value="ECO:0007669"/>
    <property type="project" value="UniProtKB-KW"/>
</dbReference>
<dbReference type="Gene3D" id="3.30.40.10">
    <property type="entry name" value="Zinc/RING finger domain, C3HC4 (zinc finger)"/>
    <property type="match status" value="1"/>
</dbReference>
<feature type="region of interest" description="Disordered" evidence="2">
    <location>
        <begin position="240"/>
        <end position="305"/>
    </location>
</feature>
<dbReference type="Pfam" id="PF13639">
    <property type="entry name" value="zf-RING_2"/>
    <property type="match status" value="1"/>
</dbReference>
<dbReference type="SUPFAM" id="SSF57850">
    <property type="entry name" value="RING/U-box"/>
    <property type="match status" value="1"/>
</dbReference>
<comment type="caution">
    <text evidence="4">The sequence shown here is derived from an EMBL/GenBank/DDBJ whole genome shotgun (WGS) entry which is preliminary data.</text>
</comment>
<evidence type="ECO:0000256" key="1">
    <source>
        <dbReference type="PROSITE-ProRule" id="PRU00175"/>
    </source>
</evidence>
<feature type="compositionally biased region" description="Polar residues" evidence="2">
    <location>
        <begin position="251"/>
        <end position="269"/>
    </location>
</feature>
<feature type="compositionally biased region" description="Acidic residues" evidence="2">
    <location>
        <begin position="1"/>
        <end position="10"/>
    </location>
</feature>
<gene>
    <name evidence="4" type="ORF">Cgig2_015184</name>
</gene>
<proteinExistence type="predicted"/>
<dbReference type="InterPro" id="IPR001841">
    <property type="entry name" value="Znf_RING"/>
</dbReference>
<dbReference type="GO" id="GO:0004842">
    <property type="term" value="F:ubiquitin-protein transferase activity"/>
    <property type="evidence" value="ECO:0007669"/>
    <property type="project" value="InterPro"/>
</dbReference>
<keyword evidence="5" id="KW-1185">Reference proteome</keyword>
<evidence type="ECO:0000256" key="2">
    <source>
        <dbReference type="SAM" id="MobiDB-lite"/>
    </source>
</evidence>
<dbReference type="PROSITE" id="PS50089">
    <property type="entry name" value="ZF_RING_2"/>
    <property type="match status" value="1"/>
</dbReference>
<dbReference type="OrthoDB" id="8062037at2759"/>
<protein>
    <recommendedName>
        <fullName evidence="3">RING-type domain-containing protein</fullName>
    </recommendedName>
</protein>
<dbReference type="EMBL" id="JAKOGI010000035">
    <property type="protein sequence ID" value="KAJ8447821.1"/>
    <property type="molecule type" value="Genomic_DNA"/>
</dbReference>
<feature type="compositionally biased region" description="Low complexity" evidence="2">
    <location>
        <begin position="271"/>
        <end position="291"/>
    </location>
</feature>
<dbReference type="InterPro" id="IPR013083">
    <property type="entry name" value="Znf_RING/FYVE/PHD"/>
</dbReference>
<dbReference type="InterPro" id="IPR044274">
    <property type="entry name" value="RFI2"/>
</dbReference>
<evidence type="ECO:0000259" key="3">
    <source>
        <dbReference type="PROSITE" id="PS50089"/>
    </source>
</evidence>